<dbReference type="STRING" id="64791.A0A151X698"/>
<accession>A0A151X698</accession>
<keyword evidence="2" id="KW-0732">Signal</keyword>
<sequence length="296" mass="33716">MRSAAVCIAFILTYTSGSFVAGLRYIDPQAGSNGDIGNKRLDLTEPSCDELRAMWRYTKRQIRAAKSTNGYPMYQFNSNLWPRTAVFPDRIKLSRGYTRDIVAPTRNTRLKLREELEGRHAGRPRSRAAGSAPIYGRMVHKAPAGSRWRNAMRGPSRMRIIEDLSRHFGTVSTGPFKPNIQESKFRGGTPSVPQSGRFETLKNLIQAERARELQEQHIAEEIKGNGSGFRGNKDLINEEQLLSRQQLRKQFSNPLQPLEMTPKVNYDYNQRRYNNPPNIGQAWSRSGPLSREYMSP</sequence>
<feature type="chain" id="PRO_5007591693" evidence="2">
    <location>
        <begin position="18"/>
        <end position="296"/>
    </location>
</feature>
<feature type="signal peptide" evidence="2">
    <location>
        <begin position="1"/>
        <end position="17"/>
    </location>
</feature>
<evidence type="ECO:0000256" key="2">
    <source>
        <dbReference type="SAM" id="SignalP"/>
    </source>
</evidence>
<evidence type="ECO:0000313" key="3">
    <source>
        <dbReference type="EMBL" id="KYQ55864.1"/>
    </source>
</evidence>
<gene>
    <name evidence="3" type="ORF">ALC60_05145</name>
</gene>
<dbReference type="OrthoDB" id="6376425at2759"/>
<dbReference type="AlphaFoldDB" id="A0A151X698"/>
<feature type="region of interest" description="Disordered" evidence="1">
    <location>
        <begin position="172"/>
        <end position="196"/>
    </location>
</feature>
<name>A0A151X698_9HYME</name>
<evidence type="ECO:0000313" key="4">
    <source>
        <dbReference type="Proteomes" id="UP000075809"/>
    </source>
</evidence>
<organism evidence="3 4">
    <name type="scientific">Mycetomoellerius zeteki</name>
    <dbReference type="NCBI Taxonomy" id="64791"/>
    <lineage>
        <taxon>Eukaryota</taxon>
        <taxon>Metazoa</taxon>
        <taxon>Ecdysozoa</taxon>
        <taxon>Arthropoda</taxon>
        <taxon>Hexapoda</taxon>
        <taxon>Insecta</taxon>
        <taxon>Pterygota</taxon>
        <taxon>Neoptera</taxon>
        <taxon>Endopterygota</taxon>
        <taxon>Hymenoptera</taxon>
        <taxon>Apocrita</taxon>
        <taxon>Aculeata</taxon>
        <taxon>Formicoidea</taxon>
        <taxon>Formicidae</taxon>
        <taxon>Myrmicinae</taxon>
        <taxon>Mycetomoellerius</taxon>
    </lineage>
</organism>
<keyword evidence="4" id="KW-1185">Reference proteome</keyword>
<feature type="region of interest" description="Disordered" evidence="1">
    <location>
        <begin position="272"/>
        <end position="296"/>
    </location>
</feature>
<protein>
    <submittedName>
        <fullName evidence="3">Uncharacterized protein</fullName>
    </submittedName>
</protein>
<feature type="compositionally biased region" description="Polar residues" evidence="1">
    <location>
        <begin position="272"/>
        <end position="284"/>
    </location>
</feature>
<proteinExistence type="predicted"/>
<dbReference type="Proteomes" id="UP000075809">
    <property type="component" value="Unassembled WGS sequence"/>
</dbReference>
<dbReference type="KEGG" id="mzt:108722294"/>
<evidence type="ECO:0000256" key="1">
    <source>
        <dbReference type="SAM" id="MobiDB-lite"/>
    </source>
</evidence>
<reference evidence="3 4" key="1">
    <citation type="submission" date="2015-09" db="EMBL/GenBank/DDBJ databases">
        <title>Trachymyrmex zeteki WGS genome.</title>
        <authorList>
            <person name="Nygaard S."/>
            <person name="Hu H."/>
            <person name="Boomsma J."/>
            <person name="Zhang G."/>
        </authorList>
    </citation>
    <scope>NUCLEOTIDE SEQUENCE [LARGE SCALE GENOMIC DNA]</scope>
    <source>
        <strain evidence="3">Tzet28-1</strain>
        <tissue evidence="3">Whole body</tissue>
    </source>
</reference>
<dbReference type="EMBL" id="KQ982482">
    <property type="protein sequence ID" value="KYQ55864.1"/>
    <property type="molecule type" value="Genomic_DNA"/>
</dbReference>